<comment type="caution">
    <text evidence="2">The sequence shown here is derived from an EMBL/GenBank/DDBJ whole genome shotgun (WGS) entry which is preliminary data.</text>
</comment>
<gene>
    <name evidence="2" type="ORF">CVLEPA_LOCUS15377</name>
</gene>
<protein>
    <submittedName>
        <fullName evidence="2">Uncharacterized protein</fullName>
    </submittedName>
</protein>
<dbReference type="Proteomes" id="UP001642483">
    <property type="component" value="Unassembled WGS sequence"/>
</dbReference>
<sequence>MWKLFILPLSSPFPYREECNNYVSVFLGAFLTDSPQKFVTPSVRQDPRSTPPRDYAFPDAGRRFTDTESGFQVSDRRKDDLGLRFDLLSPHLAGEWCGNQELELFEVVYAEDNSCSLRRNATFLILCHGVITFRAPHNL</sequence>
<reference evidence="2 3" key="1">
    <citation type="submission" date="2024-02" db="EMBL/GenBank/DDBJ databases">
        <authorList>
            <person name="Daric V."/>
            <person name="Darras S."/>
        </authorList>
    </citation>
    <scope>NUCLEOTIDE SEQUENCE [LARGE SCALE GENOMIC DNA]</scope>
</reference>
<keyword evidence="3" id="KW-1185">Reference proteome</keyword>
<proteinExistence type="predicted"/>
<accession>A0ABP0G2N1</accession>
<evidence type="ECO:0000313" key="3">
    <source>
        <dbReference type="Proteomes" id="UP001642483"/>
    </source>
</evidence>
<dbReference type="EMBL" id="CAWYQH010000097">
    <property type="protein sequence ID" value="CAK8684390.1"/>
    <property type="molecule type" value="Genomic_DNA"/>
</dbReference>
<evidence type="ECO:0000313" key="2">
    <source>
        <dbReference type="EMBL" id="CAK8684390.1"/>
    </source>
</evidence>
<organism evidence="2 3">
    <name type="scientific">Clavelina lepadiformis</name>
    <name type="common">Light-bulb sea squirt</name>
    <name type="synonym">Ascidia lepadiformis</name>
    <dbReference type="NCBI Taxonomy" id="159417"/>
    <lineage>
        <taxon>Eukaryota</taxon>
        <taxon>Metazoa</taxon>
        <taxon>Chordata</taxon>
        <taxon>Tunicata</taxon>
        <taxon>Ascidiacea</taxon>
        <taxon>Aplousobranchia</taxon>
        <taxon>Clavelinidae</taxon>
        <taxon>Clavelina</taxon>
    </lineage>
</organism>
<name>A0ABP0G2N1_CLALP</name>
<feature type="region of interest" description="Disordered" evidence="1">
    <location>
        <begin position="41"/>
        <end position="68"/>
    </location>
</feature>
<evidence type="ECO:0000256" key="1">
    <source>
        <dbReference type="SAM" id="MobiDB-lite"/>
    </source>
</evidence>